<dbReference type="InterPro" id="IPR006121">
    <property type="entry name" value="HMA_dom"/>
</dbReference>
<proteinExistence type="predicted"/>
<gene>
    <name evidence="3" type="ORF">ALGA_4398</name>
</gene>
<organism evidence="3 4">
    <name type="scientific">Labilibaculum antarcticum</name>
    <dbReference type="NCBI Taxonomy" id="1717717"/>
    <lineage>
        <taxon>Bacteria</taxon>
        <taxon>Pseudomonadati</taxon>
        <taxon>Bacteroidota</taxon>
        <taxon>Bacteroidia</taxon>
        <taxon>Marinilabiliales</taxon>
        <taxon>Marinifilaceae</taxon>
        <taxon>Labilibaculum</taxon>
    </lineage>
</organism>
<dbReference type="PROSITE" id="PS50846">
    <property type="entry name" value="HMA_2"/>
    <property type="match status" value="1"/>
</dbReference>
<feature type="domain" description="HMA" evidence="2">
    <location>
        <begin position="25"/>
        <end position="91"/>
    </location>
</feature>
<evidence type="ECO:0000313" key="3">
    <source>
        <dbReference type="EMBL" id="BAX82688.1"/>
    </source>
</evidence>
<evidence type="ECO:0000256" key="1">
    <source>
        <dbReference type="SAM" id="SignalP"/>
    </source>
</evidence>
<dbReference type="Gene3D" id="3.30.70.100">
    <property type="match status" value="1"/>
</dbReference>
<dbReference type="InterPro" id="IPR036163">
    <property type="entry name" value="HMA_dom_sf"/>
</dbReference>
<feature type="chain" id="PRO_5011965466" evidence="1">
    <location>
        <begin position="24"/>
        <end position="111"/>
    </location>
</feature>
<dbReference type="GO" id="GO:0046872">
    <property type="term" value="F:metal ion binding"/>
    <property type="evidence" value="ECO:0007669"/>
    <property type="project" value="InterPro"/>
</dbReference>
<evidence type="ECO:0000259" key="2">
    <source>
        <dbReference type="PROSITE" id="PS50846"/>
    </source>
</evidence>
<protein>
    <submittedName>
        <fullName evidence="3">ATPase</fullName>
    </submittedName>
</protein>
<feature type="signal peptide" evidence="1">
    <location>
        <begin position="1"/>
        <end position="23"/>
    </location>
</feature>
<keyword evidence="4" id="KW-1185">Reference proteome</keyword>
<dbReference type="RefSeq" id="WP_096433214.1">
    <property type="nucleotide sequence ID" value="NZ_AP018042.1"/>
</dbReference>
<evidence type="ECO:0000313" key="4">
    <source>
        <dbReference type="Proteomes" id="UP000218267"/>
    </source>
</evidence>
<name>A0A1Y1CQI0_9BACT</name>
<dbReference type="KEGG" id="mbas:ALGA_4398"/>
<reference evidence="3 4" key="1">
    <citation type="journal article" date="2018" name="Mar. Genomics">
        <title>Complete genome sequence of Marinifilaceae bacterium strain SPP2, isolated from the Antarctic marine sediment.</title>
        <authorList>
            <person name="Watanabe M."/>
            <person name="Kojima H."/>
            <person name="Fukui M."/>
        </authorList>
    </citation>
    <scope>NUCLEOTIDE SEQUENCE [LARGE SCALE GENOMIC DNA]</scope>
    <source>
        <strain evidence="3 4">SPP2</strain>
    </source>
</reference>
<dbReference type="OrthoDB" id="5513217at2"/>
<reference evidence="4" key="2">
    <citation type="journal article" date="2020" name="Antonie Van Leeuwenhoek">
        <title>Labilibaculum antarcticum sp. nov., a novel facultative anaerobic, psychrotorelant bacterium isolated from marine sediment of Antarctica.</title>
        <authorList>
            <person name="Watanabe M."/>
            <person name="Kojima H."/>
            <person name="Fukui M."/>
        </authorList>
    </citation>
    <scope>NUCLEOTIDE SEQUENCE [LARGE SCALE GENOMIC DNA]</scope>
    <source>
        <strain evidence="4">SPP2</strain>
    </source>
</reference>
<keyword evidence="1" id="KW-0732">Signal</keyword>
<dbReference type="AlphaFoldDB" id="A0A1Y1CQI0"/>
<dbReference type="CDD" id="cd00371">
    <property type="entry name" value="HMA"/>
    <property type="match status" value="1"/>
</dbReference>
<dbReference type="Pfam" id="PF00403">
    <property type="entry name" value="HMA"/>
    <property type="match status" value="1"/>
</dbReference>
<sequence>MKKGILFTAVIFSMITISFTANAEVKKASFKVSGNCGMCEKTIETAANAVEGVVSADWNKESKEMIVSFDTEKTNLDAVHKAIAKSGYDTDTVKADDKVYSGLNSCCKYRK</sequence>
<dbReference type="EMBL" id="AP018042">
    <property type="protein sequence ID" value="BAX82688.1"/>
    <property type="molecule type" value="Genomic_DNA"/>
</dbReference>
<dbReference type="SUPFAM" id="SSF55008">
    <property type="entry name" value="HMA, heavy metal-associated domain"/>
    <property type="match status" value="1"/>
</dbReference>
<accession>A0A1Y1CQI0</accession>
<dbReference type="Proteomes" id="UP000218267">
    <property type="component" value="Chromosome"/>
</dbReference>